<feature type="transmembrane region" description="Helical" evidence="6">
    <location>
        <begin position="154"/>
        <end position="171"/>
    </location>
</feature>
<dbReference type="InterPro" id="IPR011701">
    <property type="entry name" value="MFS"/>
</dbReference>
<dbReference type="PANTHER" id="PTHR23513:SF11">
    <property type="entry name" value="STAPHYLOFERRIN A TRANSPORTER"/>
    <property type="match status" value="1"/>
</dbReference>
<evidence type="ECO:0000256" key="6">
    <source>
        <dbReference type="SAM" id="Phobius"/>
    </source>
</evidence>
<evidence type="ECO:0000256" key="4">
    <source>
        <dbReference type="ARBA" id="ARBA00022989"/>
    </source>
</evidence>
<dbReference type="GO" id="GO:0005886">
    <property type="term" value="C:plasma membrane"/>
    <property type="evidence" value="ECO:0007669"/>
    <property type="project" value="UniProtKB-SubCell"/>
</dbReference>
<feature type="transmembrane region" description="Helical" evidence="6">
    <location>
        <begin position="222"/>
        <end position="247"/>
    </location>
</feature>
<feature type="transmembrane region" description="Helical" evidence="6">
    <location>
        <begin position="259"/>
        <end position="278"/>
    </location>
</feature>
<dbReference type="SUPFAM" id="SSF103473">
    <property type="entry name" value="MFS general substrate transporter"/>
    <property type="match status" value="1"/>
</dbReference>
<reference evidence="8 9" key="1">
    <citation type="submission" date="2019-06" db="EMBL/GenBank/DDBJ databases">
        <title>Sequencing the genomes of 1000 actinobacteria strains.</title>
        <authorList>
            <person name="Klenk H.-P."/>
        </authorList>
    </citation>
    <scope>NUCLEOTIDE SEQUENCE [LARGE SCALE GENOMIC DNA]</scope>
    <source>
        <strain evidence="8 9">DSM 18082</strain>
    </source>
</reference>
<dbReference type="EMBL" id="VFOQ01000001">
    <property type="protein sequence ID" value="TQL59613.1"/>
    <property type="molecule type" value="Genomic_DNA"/>
</dbReference>
<keyword evidence="3 6" id="KW-0812">Transmembrane</keyword>
<dbReference type="OrthoDB" id="4528313at2"/>
<dbReference type="GO" id="GO:0022857">
    <property type="term" value="F:transmembrane transporter activity"/>
    <property type="evidence" value="ECO:0007669"/>
    <property type="project" value="InterPro"/>
</dbReference>
<evidence type="ECO:0000256" key="3">
    <source>
        <dbReference type="ARBA" id="ARBA00022692"/>
    </source>
</evidence>
<feature type="transmembrane region" description="Helical" evidence="6">
    <location>
        <begin position="177"/>
        <end position="194"/>
    </location>
</feature>
<evidence type="ECO:0000256" key="1">
    <source>
        <dbReference type="ARBA" id="ARBA00004651"/>
    </source>
</evidence>
<dbReference type="PANTHER" id="PTHR23513">
    <property type="entry name" value="INTEGRAL MEMBRANE EFFLUX PROTEIN-RELATED"/>
    <property type="match status" value="1"/>
</dbReference>
<gene>
    <name evidence="8" type="ORF">FB474_0975</name>
</gene>
<dbReference type="Gene3D" id="1.20.1250.20">
    <property type="entry name" value="MFS general substrate transporter like domains"/>
    <property type="match status" value="1"/>
</dbReference>
<dbReference type="CDD" id="cd06173">
    <property type="entry name" value="MFS_MefA_like"/>
    <property type="match status" value="1"/>
</dbReference>
<comment type="caution">
    <text evidence="8">The sequence shown here is derived from an EMBL/GenBank/DDBJ whole genome shotgun (WGS) entry which is preliminary data.</text>
</comment>
<keyword evidence="2" id="KW-1003">Cell membrane</keyword>
<protein>
    <submittedName>
        <fullName evidence="8">Putative MFS family arabinose efflux permease</fullName>
    </submittedName>
</protein>
<dbReference type="InterPro" id="IPR036259">
    <property type="entry name" value="MFS_trans_sf"/>
</dbReference>
<feature type="transmembrane region" description="Helical" evidence="6">
    <location>
        <begin position="351"/>
        <end position="369"/>
    </location>
</feature>
<sequence>MGDVSPTTGVLRDRRFLRLAAARTISTLGSGFGRVALAFAILAMPGATPARLSLVLAVQALPALVFILAAGVIGDRFSRYRLIVGAELLAAVAWGALAAMQLTGWAPLPAILVAAALSGLAGALLMPALSGVLPEFVAPEQLQAANAVLRVGQNVAMVLGLALSGVTAAVFGPGWALAANAASFVLSAVLVLGMKLPSRAPLHGSALSDLRHGWREFSSRQWLWVVVVQGAFVLAAMMATLGVLGPLRARDQLGGARGWALLVAAQAAGSILGAVVATRVRARRPILATVLVTLVSALPMASLGFGAPLWVSAGAMFLCGVAADVCAVLWVSTIQREVPMEAMSRVSAYDLFGSLAFAPLGLLVAGPLATAIKTAHALELCAGMVVLATLAALCSPSVRRLTLTEPASERVDEPAAEPVAQLLVVEPAAEPVEEPAALAAEEPAAVVAEESAATAPAKAVLPAPADTGVAQAV</sequence>
<proteinExistence type="predicted"/>
<evidence type="ECO:0000313" key="8">
    <source>
        <dbReference type="EMBL" id="TQL59613.1"/>
    </source>
</evidence>
<feature type="transmembrane region" description="Helical" evidence="6">
    <location>
        <begin position="375"/>
        <end position="394"/>
    </location>
</feature>
<dbReference type="Proteomes" id="UP000319514">
    <property type="component" value="Unassembled WGS sequence"/>
</dbReference>
<comment type="subcellular location">
    <subcellularLocation>
        <location evidence="1">Cell membrane</location>
        <topology evidence="1">Multi-pass membrane protein</topology>
    </subcellularLocation>
</comment>
<dbReference type="AlphaFoldDB" id="A0A542ZGY8"/>
<feature type="transmembrane region" description="Helical" evidence="6">
    <location>
        <begin position="309"/>
        <end position="331"/>
    </location>
</feature>
<feature type="transmembrane region" description="Helical" evidence="6">
    <location>
        <begin position="80"/>
        <end position="102"/>
    </location>
</feature>
<name>A0A542ZGY8_9MICO</name>
<evidence type="ECO:0000313" key="9">
    <source>
        <dbReference type="Proteomes" id="UP000319514"/>
    </source>
</evidence>
<feature type="transmembrane region" description="Helical" evidence="6">
    <location>
        <begin position="108"/>
        <end position="133"/>
    </location>
</feature>
<accession>A0A542ZGY8</accession>
<feature type="transmembrane region" description="Helical" evidence="6">
    <location>
        <begin position="20"/>
        <end position="44"/>
    </location>
</feature>
<feature type="transmembrane region" description="Helical" evidence="6">
    <location>
        <begin position="285"/>
        <end position="303"/>
    </location>
</feature>
<dbReference type="RefSeq" id="WP_141787612.1">
    <property type="nucleotide sequence ID" value="NZ_BAAAKX010000004.1"/>
</dbReference>
<dbReference type="Pfam" id="PF07690">
    <property type="entry name" value="MFS_1"/>
    <property type="match status" value="1"/>
</dbReference>
<feature type="transmembrane region" description="Helical" evidence="6">
    <location>
        <begin position="50"/>
        <end position="73"/>
    </location>
</feature>
<feature type="domain" description="Major facilitator superfamily (MFS) profile" evidence="7">
    <location>
        <begin position="1"/>
        <end position="400"/>
    </location>
</feature>
<keyword evidence="9" id="KW-1185">Reference proteome</keyword>
<organism evidence="8 9">
    <name type="scientific">Oryzihumus leptocrescens</name>
    <dbReference type="NCBI Taxonomy" id="297536"/>
    <lineage>
        <taxon>Bacteria</taxon>
        <taxon>Bacillati</taxon>
        <taxon>Actinomycetota</taxon>
        <taxon>Actinomycetes</taxon>
        <taxon>Micrococcales</taxon>
        <taxon>Intrasporangiaceae</taxon>
        <taxon>Oryzihumus</taxon>
    </lineage>
</organism>
<evidence type="ECO:0000259" key="7">
    <source>
        <dbReference type="PROSITE" id="PS50850"/>
    </source>
</evidence>
<dbReference type="InterPro" id="IPR020846">
    <property type="entry name" value="MFS_dom"/>
</dbReference>
<keyword evidence="5 6" id="KW-0472">Membrane</keyword>
<evidence type="ECO:0000256" key="5">
    <source>
        <dbReference type="ARBA" id="ARBA00023136"/>
    </source>
</evidence>
<keyword evidence="4 6" id="KW-1133">Transmembrane helix</keyword>
<dbReference type="PROSITE" id="PS50850">
    <property type="entry name" value="MFS"/>
    <property type="match status" value="1"/>
</dbReference>
<evidence type="ECO:0000256" key="2">
    <source>
        <dbReference type="ARBA" id="ARBA00022475"/>
    </source>
</evidence>